<comment type="similarity">
    <text evidence="1">Belongs to the cycloisomerase 2 family.</text>
</comment>
<dbReference type="OrthoDB" id="9972196at2759"/>
<dbReference type="Gene3D" id="2.130.10.10">
    <property type="entry name" value="YVTN repeat-like/Quinoprotein amine dehydrogenase"/>
    <property type="match status" value="1"/>
</dbReference>
<comment type="caution">
    <text evidence="3">The sequence shown here is derived from an EMBL/GenBank/DDBJ whole genome shotgun (WGS) entry which is preliminary data.</text>
</comment>
<dbReference type="InterPro" id="IPR050282">
    <property type="entry name" value="Cycloisomerase_2"/>
</dbReference>
<protein>
    <recommendedName>
        <fullName evidence="5">6-phosphogluconolactonase</fullName>
    </recommendedName>
</protein>
<dbReference type="InterPro" id="IPR015943">
    <property type="entry name" value="WD40/YVTN_repeat-like_dom_sf"/>
</dbReference>
<evidence type="ECO:0000256" key="1">
    <source>
        <dbReference type="ARBA" id="ARBA00005564"/>
    </source>
</evidence>
<feature type="chain" id="PRO_5017638501" description="6-phosphogluconolactonase" evidence="2">
    <location>
        <begin position="18"/>
        <end position="430"/>
    </location>
</feature>
<gene>
    <name evidence="3" type="ORF">B7463_g4266</name>
</gene>
<keyword evidence="4" id="KW-1185">Reference proteome</keyword>
<dbReference type="SUPFAM" id="SSF51004">
    <property type="entry name" value="C-terminal (heme d1) domain of cytochrome cd1-nitrite reductase"/>
    <property type="match status" value="1"/>
</dbReference>
<dbReference type="EMBL" id="NCSJ02000062">
    <property type="protein sequence ID" value="RFU32062.1"/>
    <property type="molecule type" value="Genomic_DNA"/>
</dbReference>
<reference evidence="3 4" key="1">
    <citation type="submission" date="2018-05" db="EMBL/GenBank/DDBJ databases">
        <title>Draft genome sequence of Scytalidium lignicola DSM 105466, a ubiquitous saprotrophic fungus.</title>
        <authorList>
            <person name="Buettner E."/>
            <person name="Gebauer A.M."/>
            <person name="Hofrichter M."/>
            <person name="Liers C."/>
            <person name="Kellner H."/>
        </authorList>
    </citation>
    <scope>NUCLEOTIDE SEQUENCE [LARGE SCALE GENOMIC DNA]</scope>
    <source>
        <strain evidence="3 4">DSM 105466</strain>
    </source>
</reference>
<proteinExistence type="inferred from homology"/>
<dbReference type="Proteomes" id="UP000258309">
    <property type="component" value="Unassembled WGS sequence"/>
</dbReference>
<dbReference type="InterPro" id="IPR019405">
    <property type="entry name" value="Lactonase_7-beta_prop"/>
</dbReference>
<feature type="non-terminal residue" evidence="3">
    <location>
        <position position="1"/>
    </location>
</feature>
<keyword evidence="2" id="KW-0732">Signal</keyword>
<name>A0A3E2HFY0_SCYLI</name>
<evidence type="ECO:0000313" key="4">
    <source>
        <dbReference type="Proteomes" id="UP000258309"/>
    </source>
</evidence>
<organism evidence="3 4">
    <name type="scientific">Scytalidium lignicola</name>
    <name type="common">Hyphomycete</name>
    <dbReference type="NCBI Taxonomy" id="5539"/>
    <lineage>
        <taxon>Eukaryota</taxon>
        <taxon>Fungi</taxon>
        <taxon>Dikarya</taxon>
        <taxon>Ascomycota</taxon>
        <taxon>Pezizomycotina</taxon>
        <taxon>Leotiomycetes</taxon>
        <taxon>Leotiomycetes incertae sedis</taxon>
        <taxon>Scytalidium</taxon>
    </lineage>
</organism>
<dbReference type="Pfam" id="PF10282">
    <property type="entry name" value="Lactonase"/>
    <property type="match status" value="1"/>
</dbReference>
<dbReference type="PANTHER" id="PTHR30344:SF1">
    <property type="entry name" value="6-PHOSPHOGLUCONOLACTONASE"/>
    <property type="match status" value="1"/>
</dbReference>
<sequence>MWFSILPPLLLLAFAAAWPFGIPGFSSLSDTFPIVNRLLEMRWTKQLPLIGLATTASAGAANLYVSSYSGTITTLQLSHNPNGSYSLNAVSVSNGCAPNPSWLTKDKFSGVIYCADEGLDTVNGTLNSFSATKSGVLSQIDRHDVPNGPVNSVVYNNGKGLAVAHYGGSAVTSWHILPSGGLELLQTFDFTLSKPGTNPARQDAPHPHEVLVDPTGKFVISPDLGADLLRVFTIDPKTSALTERTPFNTPPGTGPRHGTFRVSKGQTYFFLISELGNSITSYKVIYGRNSISFKETFESGIDGIKTTPTGAASEVILTPDNKYLLTTSRNDSLFEIKNFDPKNSTKLASDSLQSWIIDGDGKLSLEQLFPAGGSFPRHFSINKNSTLVAVGLQYSASVVIVKRNVEDNLYEEFVAEIDIPGQITSVIWDE</sequence>
<accession>A0A3E2HFY0</accession>
<dbReference type="AlphaFoldDB" id="A0A3E2HFY0"/>
<evidence type="ECO:0008006" key="5">
    <source>
        <dbReference type="Google" id="ProtNLM"/>
    </source>
</evidence>
<dbReference type="GO" id="GO:0017057">
    <property type="term" value="F:6-phosphogluconolactonase activity"/>
    <property type="evidence" value="ECO:0007669"/>
    <property type="project" value="TreeGrafter"/>
</dbReference>
<dbReference type="STRING" id="5539.A0A3E2HFY0"/>
<feature type="signal peptide" evidence="2">
    <location>
        <begin position="1"/>
        <end position="17"/>
    </location>
</feature>
<evidence type="ECO:0000256" key="2">
    <source>
        <dbReference type="SAM" id="SignalP"/>
    </source>
</evidence>
<dbReference type="InterPro" id="IPR011048">
    <property type="entry name" value="Haem_d1_sf"/>
</dbReference>
<feature type="non-terminal residue" evidence="3">
    <location>
        <position position="430"/>
    </location>
</feature>
<evidence type="ECO:0000313" key="3">
    <source>
        <dbReference type="EMBL" id="RFU32062.1"/>
    </source>
</evidence>
<dbReference type="OMA" id="FVWTATR"/>
<dbReference type="PANTHER" id="PTHR30344">
    <property type="entry name" value="6-PHOSPHOGLUCONOLACTONASE-RELATED"/>
    <property type="match status" value="1"/>
</dbReference>